<dbReference type="GO" id="GO:0090173">
    <property type="term" value="P:regulation of synaptonemal complex assembly"/>
    <property type="evidence" value="ECO:0007669"/>
    <property type="project" value="InterPro"/>
</dbReference>
<sequence>MSNFKNQLNQLLEAATSITAKLNQGELSENDQAALKSSVVSILPLSERYERLFRTTEVDDLKEFSTRLESSAIDLWNRAALAMKSGSDDLRKTLCSAKFFASLLCSIQDSIEPTIKGKFRLFNCLYRSFKSSLEENDNRLTIKIQEHADRVFKDLESMSSTFEESVLSSFNKARSELFITKMQLSIQENDIQMAKFYEERAGLSSFASSNNSEVLTESTRVIYNSSLSLYNQKRYSDVIYFLNKAIGYLSNGSNSGSQESSRVEFSIHSLLIRACIEERSNESIQVAEDSLLVMQEKQCNTLEFFKLSIKLINVKNGDPSEIEEVIMRMLMSNNFPMPDFKVILGVINDFALKDTTGAIKCFEYVFTNRLDPTIDHDTLEMILVAMINIYIKDKSLLPDHKQQNLVQFFDIAEKRFIKALSRKCSSGAITLLWNAGKSESKNNKFDESIGWFKLALHRLLQVNDIDRAKIQRAIQNSLINVDRYDDAIKIFQQMDDTEKKSLITQYNMFKVYSQKGEENKVMICLKEMTTSNEQNLIPLLSLCATSSNINTRIAIESMMLLFKNINVGLDSKVSIPSALRCVIGLILKNDTYKEEYLDTLLTLLQEAFKFAKDSKNIENYRFTMEELEWFSSQAFNISRECLINEDFIYGDLFAELSINLNSLIPDDTSFEKSINLKIWKFRAGLISLLCMSKKTNLDFKLLWGTVKEKALNLRINIDELTIIIGNKPGFENFQKEWEQCLLDVMIFQFEAELKLENYGSIESLIRESNKLKTIEFDSTLINMVINDDDSNYPDRIKSLIISSILSRNFGDLKISSLQVSRWVRLLLKFTNGINEEDNCLKIISQIYTRLCSQEEDNQFPAHEIEWIATTCWNNGINRLL</sequence>
<dbReference type="EMBL" id="KV454208">
    <property type="protein sequence ID" value="ODQ61781.1"/>
    <property type="molecule type" value="Genomic_DNA"/>
</dbReference>
<dbReference type="STRING" id="683960.A0A1E3P8Q5"/>
<dbReference type="OrthoDB" id="65716at2759"/>
<dbReference type="PANTHER" id="PTHR40375">
    <property type="entry name" value="SPORULATION-SPECIFIC PROTEIN 22"/>
    <property type="match status" value="1"/>
</dbReference>
<evidence type="ECO:0000313" key="3">
    <source>
        <dbReference type="EMBL" id="ODQ61781.1"/>
    </source>
</evidence>
<keyword evidence="4" id="KW-1185">Reference proteome</keyword>
<protein>
    <recommendedName>
        <fullName evidence="2">Protein ZIP4 homolog</fullName>
    </recommendedName>
</protein>
<dbReference type="InterPro" id="IPR011990">
    <property type="entry name" value="TPR-like_helical_dom_sf"/>
</dbReference>
<dbReference type="InterPro" id="IPR039057">
    <property type="entry name" value="Spo22/ZIP4"/>
</dbReference>
<name>A0A1E3P8Q5_WICAA</name>
<accession>A0A1E3P8Q5</accession>
<organism evidence="3 4">
    <name type="scientific">Wickerhamomyces anomalus (strain ATCC 58044 / CBS 1984 / NCYC 433 / NRRL Y-366-8)</name>
    <name type="common">Yeast</name>
    <name type="synonym">Hansenula anomala</name>
    <dbReference type="NCBI Taxonomy" id="683960"/>
    <lineage>
        <taxon>Eukaryota</taxon>
        <taxon>Fungi</taxon>
        <taxon>Dikarya</taxon>
        <taxon>Ascomycota</taxon>
        <taxon>Saccharomycotina</taxon>
        <taxon>Saccharomycetes</taxon>
        <taxon>Phaffomycetales</taxon>
        <taxon>Wickerhamomycetaceae</taxon>
        <taxon>Wickerhamomyces</taxon>
    </lineage>
</organism>
<evidence type="ECO:0000256" key="1">
    <source>
        <dbReference type="ARBA" id="ARBA00023254"/>
    </source>
</evidence>
<dbReference type="Pfam" id="PF08631">
    <property type="entry name" value="SPO22"/>
    <property type="match status" value="1"/>
</dbReference>
<evidence type="ECO:0000313" key="4">
    <source>
        <dbReference type="Proteomes" id="UP000094112"/>
    </source>
</evidence>
<dbReference type="GeneID" id="30200134"/>
<dbReference type="GO" id="GO:0051321">
    <property type="term" value="P:meiotic cell cycle"/>
    <property type="evidence" value="ECO:0007669"/>
    <property type="project" value="UniProtKB-KW"/>
</dbReference>
<dbReference type="SUPFAM" id="SSF48452">
    <property type="entry name" value="TPR-like"/>
    <property type="match status" value="1"/>
</dbReference>
<proteinExistence type="predicted"/>
<dbReference type="RefSeq" id="XP_019040988.1">
    <property type="nucleotide sequence ID" value="XM_019182888.1"/>
</dbReference>
<keyword evidence="1" id="KW-0469">Meiosis</keyword>
<evidence type="ECO:0000256" key="2">
    <source>
        <dbReference type="ARBA" id="ARBA00031845"/>
    </source>
</evidence>
<dbReference type="AlphaFoldDB" id="A0A1E3P8Q5"/>
<dbReference type="PANTHER" id="PTHR40375:SF2">
    <property type="entry name" value="SPORULATION-SPECIFIC PROTEIN 22"/>
    <property type="match status" value="1"/>
</dbReference>
<reference evidence="3 4" key="1">
    <citation type="journal article" date="2016" name="Proc. Natl. Acad. Sci. U.S.A.">
        <title>Comparative genomics of biotechnologically important yeasts.</title>
        <authorList>
            <person name="Riley R."/>
            <person name="Haridas S."/>
            <person name="Wolfe K.H."/>
            <person name="Lopes M.R."/>
            <person name="Hittinger C.T."/>
            <person name="Goeker M."/>
            <person name="Salamov A.A."/>
            <person name="Wisecaver J.H."/>
            <person name="Long T.M."/>
            <person name="Calvey C.H."/>
            <person name="Aerts A.L."/>
            <person name="Barry K.W."/>
            <person name="Choi C."/>
            <person name="Clum A."/>
            <person name="Coughlan A.Y."/>
            <person name="Deshpande S."/>
            <person name="Douglass A.P."/>
            <person name="Hanson S.J."/>
            <person name="Klenk H.-P."/>
            <person name="LaButti K.M."/>
            <person name="Lapidus A."/>
            <person name="Lindquist E.A."/>
            <person name="Lipzen A.M."/>
            <person name="Meier-Kolthoff J.P."/>
            <person name="Ohm R.A."/>
            <person name="Otillar R.P."/>
            <person name="Pangilinan J.L."/>
            <person name="Peng Y."/>
            <person name="Rokas A."/>
            <person name="Rosa C.A."/>
            <person name="Scheuner C."/>
            <person name="Sibirny A.A."/>
            <person name="Slot J.C."/>
            <person name="Stielow J.B."/>
            <person name="Sun H."/>
            <person name="Kurtzman C.P."/>
            <person name="Blackwell M."/>
            <person name="Grigoriev I.V."/>
            <person name="Jeffries T.W."/>
        </authorList>
    </citation>
    <scope>NUCLEOTIDE SEQUENCE [LARGE SCALE GENOMIC DNA]</scope>
    <source>
        <strain evidence="4">ATCC 58044 / CBS 1984 / NCYC 433 / NRRL Y-366-8</strain>
    </source>
</reference>
<gene>
    <name evidence="3" type="ORF">WICANDRAFT_59859</name>
</gene>
<dbReference type="InterPro" id="IPR013940">
    <property type="entry name" value="Spo22/ZIP4/TEX11"/>
</dbReference>
<dbReference type="Gene3D" id="1.25.40.10">
    <property type="entry name" value="Tetratricopeptide repeat domain"/>
    <property type="match status" value="1"/>
</dbReference>
<dbReference type="Proteomes" id="UP000094112">
    <property type="component" value="Unassembled WGS sequence"/>
</dbReference>